<reference evidence="1 2" key="1">
    <citation type="journal article" date="2023" name="Plants (Basel)">
        <title>Bridging the Gap: Combining Genomics and Transcriptomics Approaches to Understand Stylosanthes scabra, an Orphan Legume from the Brazilian Caatinga.</title>
        <authorList>
            <person name="Ferreira-Neto J.R.C."/>
            <person name="da Silva M.D."/>
            <person name="Binneck E."/>
            <person name="de Melo N.F."/>
            <person name="da Silva R.H."/>
            <person name="de Melo A.L.T.M."/>
            <person name="Pandolfi V."/>
            <person name="Bustamante F.O."/>
            <person name="Brasileiro-Vidal A.C."/>
            <person name="Benko-Iseppon A.M."/>
        </authorList>
    </citation>
    <scope>NUCLEOTIDE SEQUENCE [LARGE SCALE GENOMIC DNA]</scope>
    <source>
        <tissue evidence="1">Leaves</tissue>
    </source>
</reference>
<comment type="caution">
    <text evidence="1">The sequence shown here is derived from an EMBL/GenBank/DDBJ whole genome shotgun (WGS) entry which is preliminary data.</text>
</comment>
<name>A0ABU6Y0X4_9FABA</name>
<evidence type="ECO:0000313" key="1">
    <source>
        <dbReference type="EMBL" id="MED6202783.1"/>
    </source>
</evidence>
<organism evidence="1 2">
    <name type="scientific">Stylosanthes scabra</name>
    <dbReference type="NCBI Taxonomy" id="79078"/>
    <lineage>
        <taxon>Eukaryota</taxon>
        <taxon>Viridiplantae</taxon>
        <taxon>Streptophyta</taxon>
        <taxon>Embryophyta</taxon>
        <taxon>Tracheophyta</taxon>
        <taxon>Spermatophyta</taxon>
        <taxon>Magnoliopsida</taxon>
        <taxon>eudicotyledons</taxon>
        <taxon>Gunneridae</taxon>
        <taxon>Pentapetalae</taxon>
        <taxon>rosids</taxon>
        <taxon>fabids</taxon>
        <taxon>Fabales</taxon>
        <taxon>Fabaceae</taxon>
        <taxon>Papilionoideae</taxon>
        <taxon>50 kb inversion clade</taxon>
        <taxon>dalbergioids sensu lato</taxon>
        <taxon>Dalbergieae</taxon>
        <taxon>Pterocarpus clade</taxon>
        <taxon>Stylosanthes</taxon>
    </lineage>
</organism>
<feature type="non-terminal residue" evidence="1">
    <location>
        <position position="1"/>
    </location>
</feature>
<accession>A0ABU6Y0X4</accession>
<dbReference type="Proteomes" id="UP001341840">
    <property type="component" value="Unassembled WGS sequence"/>
</dbReference>
<protein>
    <submittedName>
        <fullName evidence="1">Uncharacterized protein</fullName>
    </submittedName>
</protein>
<sequence length="63" mass="6974">FIETVRKSSLNEQDKLGIWDFCGDIWTQWIFPSASSWLASSSCAGKRTIIFSDGTGKASSKVQ</sequence>
<proteinExistence type="predicted"/>
<evidence type="ECO:0000313" key="2">
    <source>
        <dbReference type="Proteomes" id="UP001341840"/>
    </source>
</evidence>
<gene>
    <name evidence="1" type="ORF">PIB30_109082</name>
</gene>
<dbReference type="EMBL" id="JASCZI010216841">
    <property type="protein sequence ID" value="MED6202783.1"/>
    <property type="molecule type" value="Genomic_DNA"/>
</dbReference>
<keyword evidence="2" id="KW-1185">Reference proteome</keyword>